<gene>
    <name evidence="2" type="ORF">A1O7_04872</name>
</gene>
<feature type="region of interest" description="Disordered" evidence="1">
    <location>
        <begin position="1"/>
        <end position="30"/>
    </location>
</feature>
<organism evidence="2 3">
    <name type="scientific">Cladophialophora yegresii CBS 114405</name>
    <dbReference type="NCBI Taxonomy" id="1182544"/>
    <lineage>
        <taxon>Eukaryota</taxon>
        <taxon>Fungi</taxon>
        <taxon>Dikarya</taxon>
        <taxon>Ascomycota</taxon>
        <taxon>Pezizomycotina</taxon>
        <taxon>Eurotiomycetes</taxon>
        <taxon>Chaetothyriomycetidae</taxon>
        <taxon>Chaetothyriales</taxon>
        <taxon>Herpotrichiellaceae</taxon>
        <taxon>Cladophialophora</taxon>
    </lineage>
</organism>
<dbReference type="Proteomes" id="UP000019473">
    <property type="component" value="Unassembled WGS sequence"/>
</dbReference>
<feature type="region of interest" description="Disordered" evidence="1">
    <location>
        <begin position="55"/>
        <end position="77"/>
    </location>
</feature>
<dbReference type="AlphaFoldDB" id="W9WQR6"/>
<comment type="caution">
    <text evidence="2">The sequence shown here is derived from an EMBL/GenBank/DDBJ whole genome shotgun (WGS) entry which is preliminary data.</text>
</comment>
<keyword evidence="3" id="KW-1185">Reference proteome</keyword>
<evidence type="ECO:0000313" key="2">
    <source>
        <dbReference type="EMBL" id="EXJ60719.1"/>
    </source>
</evidence>
<dbReference type="GeneID" id="19179457"/>
<name>W9WQR6_9EURO</name>
<reference evidence="2 3" key="1">
    <citation type="submission" date="2013-03" db="EMBL/GenBank/DDBJ databases">
        <title>The Genome Sequence of Cladophialophora yegresii CBS 114405.</title>
        <authorList>
            <consortium name="The Broad Institute Genomics Platform"/>
            <person name="Cuomo C."/>
            <person name="de Hoog S."/>
            <person name="Gorbushina A."/>
            <person name="Walker B."/>
            <person name="Young S.K."/>
            <person name="Zeng Q."/>
            <person name="Gargeya S."/>
            <person name="Fitzgerald M."/>
            <person name="Haas B."/>
            <person name="Abouelleil A."/>
            <person name="Allen A.W."/>
            <person name="Alvarado L."/>
            <person name="Arachchi H.M."/>
            <person name="Berlin A.M."/>
            <person name="Chapman S.B."/>
            <person name="Gainer-Dewar J."/>
            <person name="Goldberg J."/>
            <person name="Griggs A."/>
            <person name="Gujja S."/>
            <person name="Hansen M."/>
            <person name="Howarth C."/>
            <person name="Imamovic A."/>
            <person name="Ireland A."/>
            <person name="Larimer J."/>
            <person name="McCowan C."/>
            <person name="Murphy C."/>
            <person name="Pearson M."/>
            <person name="Poon T.W."/>
            <person name="Priest M."/>
            <person name="Roberts A."/>
            <person name="Saif S."/>
            <person name="Shea T."/>
            <person name="Sisk P."/>
            <person name="Sykes S."/>
            <person name="Wortman J."/>
            <person name="Nusbaum C."/>
            <person name="Birren B."/>
        </authorList>
    </citation>
    <scope>NUCLEOTIDE SEQUENCE [LARGE SCALE GENOMIC DNA]</scope>
    <source>
        <strain evidence="2 3">CBS 114405</strain>
    </source>
</reference>
<dbReference type="HOGENOM" id="CLU_1133475_0_0_1"/>
<proteinExistence type="predicted"/>
<evidence type="ECO:0000256" key="1">
    <source>
        <dbReference type="SAM" id="MobiDB-lite"/>
    </source>
</evidence>
<dbReference type="RefSeq" id="XP_007757072.1">
    <property type="nucleotide sequence ID" value="XM_007758882.1"/>
</dbReference>
<protein>
    <submittedName>
        <fullName evidence="2">Uncharacterized protein</fullName>
    </submittedName>
</protein>
<dbReference type="EMBL" id="AMGW01000003">
    <property type="protein sequence ID" value="EXJ60719.1"/>
    <property type="molecule type" value="Genomic_DNA"/>
</dbReference>
<sequence length="248" mass="26908">MEPEDQITARSAQGQREVRETHGPQTACPVKTDIYEAEGSLVSNAGPKKGAITVHEEEKGEDDATSAMSRTTTQLEHPQMRASATALESEYPVATAATCTTATATATIDLERTQLKDEKTNVVLTPRHPSNISLAIMINVTRGKSPITITTTIAASKCGVWTEFRAAVVEVSSEAMGVNSLNLANVTFKLEEDGHAACMTIAPTKIDAETAFPSRTYEAWYHRIMRGKQSSYVVDVKMDVSTEEREDA</sequence>
<evidence type="ECO:0000313" key="3">
    <source>
        <dbReference type="Proteomes" id="UP000019473"/>
    </source>
</evidence>
<dbReference type="OrthoDB" id="4151437at2759"/>
<feature type="compositionally biased region" description="Polar residues" evidence="1">
    <location>
        <begin position="66"/>
        <end position="76"/>
    </location>
</feature>
<dbReference type="VEuPathDB" id="FungiDB:A1O7_04872"/>
<accession>W9WQR6</accession>